<dbReference type="PANTHER" id="PTHR12461">
    <property type="entry name" value="HYPOXIA-INDUCIBLE FACTOR 1 ALPHA INHIBITOR-RELATED"/>
    <property type="match status" value="1"/>
</dbReference>
<evidence type="ECO:0008006" key="6">
    <source>
        <dbReference type="Google" id="ProtNLM"/>
    </source>
</evidence>
<evidence type="ECO:0000259" key="3">
    <source>
        <dbReference type="PROSITE" id="PS51184"/>
    </source>
</evidence>
<dbReference type="InterPro" id="IPR003347">
    <property type="entry name" value="JmjC_dom"/>
</dbReference>
<dbReference type="AlphaFoldDB" id="A0ABD0L642"/>
<evidence type="ECO:0000256" key="1">
    <source>
        <dbReference type="SAM" id="SignalP"/>
    </source>
</evidence>
<keyword evidence="5" id="KW-1185">Reference proteome</keyword>
<evidence type="ECO:0000259" key="2">
    <source>
        <dbReference type="PROSITE" id="PS50222"/>
    </source>
</evidence>
<feature type="chain" id="PRO_5044836087" description="JmjC domain-containing protein" evidence="1">
    <location>
        <begin position="25"/>
        <end position="412"/>
    </location>
</feature>
<gene>
    <name evidence="4" type="ORF">BaRGS_00013954</name>
</gene>
<evidence type="ECO:0000313" key="4">
    <source>
        <dbReference type="EMBL" id="KAK7494827.1"/>
    </source>
</evidence>
<feature type="domain" description="JmjC" evidence="3">
    <location>
        <begin position="141"/>
        <end position="303"/>
    </location>
</feature>
<organism evidence="4 5">
    <name type="scientific">Batillaria attramentaria</name>
    <dbReference type="NCBI Taxonomy" id="370345"/>
    <lineage>
        <taxon>Eukaryota</taxon>
        <taxon>Metazoa</taxon>
        <taxon>Spiralia</taxon>
        <taxon>Lophotrochozoa</taxon>
        <taxon>Mollusca</taxon>
        <taxon>Gastropoda</taxon>
        <taxon>Caenogastropoda</taxon>
        <taxon>Sorbeoconcha</taxon>
        <taxon>Cerithioidea</taxon>
        <taxon>Batillariidae</taxon>
        <taxon>Batillaria</taxon>
    </lineage>
</organism>
<dbReference type="SMART" id="SM00558">
    <property type="entry name" value="JmjC"/>
    <property type="match status" value="1"/>
</dbReference>
<name>A0ABD0L642_9CAEN</name>
<sequence length="412" mass="47241">MRSHARDLYVYLVPALLWFFFVYATDVHDASQADVRADKLDDQKGHLKAFGESGTRLEVDVSDKFPPPEEFFRKYVQQSRPLKLQGAVRDTRACRLWTDDYLLSLELPEGEGAHVFLETRKKENRTQETLSMHFHEFLKVYNGTEYYMADKVPAYLRSDIMLPCSLQCPELYQGDKMAIAMMWFSSGGTKSVVHTDYFDNINCLFRGEKTFIMVDPAVHREKVDLNNEGAHSDIDVDSVDLTKHPKLAEVEFHHINMTAGDCLYIPYIWIHQVRSYNSNVAVNFWWNHYASLDALEKGMSCLDTCDHQLTLKDVRFGGADAFQEPERIRDLLVNMLISSGQLDPQGLLKTLTKMFDQLDLDKDGVLTLPEAKQTTNAMWKEIANDMAVLTSMLDDLYPDAVEEGNGHIKDEL</sequence>
<dbReference type="Proteomes" id="UP001519460">
    <property type="component" value="Unassembled WGS sequence"/>
</dbReference>
<dbReference type="PANTHER" id="PTHR12461:SF18">
    <property type="entry name" value="JMJC DOMAIN-CONTAINING PROTEIN"/>
    <property type="match status" value="1"/>
</dbReference>
<dbReference type="PROSITE" id="PS50222">
    <property type="entry name" value="EF_HAND_2"/>
    <property type="match status" value="1"/>
</dbReference>
<dbReference type="InterPro" id="IPR002048">
    <property type="entry name" value="EF_hand_dom"/>
</dbReference>
<protein>
    <recommendedName>
        <fullName evidence="6">JmjC domain-containing protein</fullName>
    </recommendedName>
</protein>
<comment type="caution">
    <text evidence="4">The sequence shown here is derived from an EMBL/GenBank/DDBJ whole genome shotgun (WGS) entry which is preliminary data.</text>
</comment>
<keyword evidence="1" id="KW-0732">Signal</keyword>
<accession>A0ABD0L642</accession>
<dbReference type="Pfam" id="PF13621">
    <property type="entry name" value="Cupin_8"/>
    <property type="match status" value="1"/>
</dbReference>
<proteinExistence type="predicted"/>
<feature type="signal peptide" evidence="1">
    <location>
        <begin position="1"/>
        <end position="24"/>
    </location>
</feature>
<dbReference type="InterPro" id="IPR041667">
    <property type="entry name" value="Cupin_8"/>
</dbReference>
<evidence type="ECO:0000313" key="5">
    <source>
        <dbReference type="Proteomes" id="UP001519460"/>
    </source>
</evidence>
<dbReference type="SUPFAM" id="SSF51197">
    <property type="entry name" value="Clavaminate synthase-like"/>
    <property type="match status" value="1"/>
</dbReference>
<dbReference type="PROSITE" id="PS51184">
    <property type="entry name" value="JMJC"/>
    <property type="match status" value="1"/>
</dbReference>
<feature type="domain" description="EF-hand" evidence="2">
    <location>
        <begin position="346"/>
        <end position="381"/>
    </location>
</feature>
<reference evidence="4 5" key="1">
    <citation type="journal article" date="2023" name="Sci. Data">
        <title>Genome assembly of the Korean intertidal mud-creeper Batillaria attramentaria.</title>
        <authorList>
            <person name="Patra A.K."/>
            <person name="Ho P.T."/>
            <person name="Jun S."/>
            <person name="Lee S.J."/>
            <person name="Kim Y."/>
            <person name="Won Y.J."/>
        </authorList>
    </citation>
    <scope>NUCLEOTIDE SEQUENCE [LARGE SCALE GENOMIC DNA]</scope>
    <source>
        <strain evidence="4">Wonlab-2016</strain>
    </source>
</reference>
<dbReference type="Gene3D" id="2.60.120.650">
    <property type="entry name" value="Cupin"/>
    <property type="match status" value="1"/>
</dbReference>
<dbReference type="EMBL" id="JACVVK020000080">
    <property type="protein sequence ID" value="KAK7494827.1"/>
    <property type="molecule type" value="Genomic_DNA"/>
</dbReference>